<evidence type="ECO:0000259" key="2">
    <source>
        <dbReference type="Pfam" id="PF06742"/>
    </source>
</evidence>
<proteinExistence type="predicted"/>
<evidence type="ECO:0000313" key="4">
    <source>
        <dbReference type="EMBL" id="KAK9864823.1"/>
    </source>
</evidence>
<dbReference type="InterPro" id="IPR037050">
    <property type="entry name" value="DUF1254_sf"/>
</dbReference>
<dbReference type="Proteomes" id="UP001485043">
    <property type="component" value="Unassembled WGS sequence"/>
</dbReference>
<organism evidence="4 5">
    <name type="scientific">Apatococcus fuscideae</name>
    <dbReference type="NCBI Taxonomy" id="2026836"/>
    <lineage>
        <taxon>Eukaryota</taxon>
        <taxon>Viridiplantae</taxon>
        <taxon>Chlorophyta</taxon>
        <taxon>core chlorophytes</taxon>
        <taxon>Trebouxiophyceae</taxon>
        <taxon>Chlorellales</taxon>
        <taxon>Chlorellaceae</taxon>
        <taxon>Apatococcus</taxon>
    </lineage>
</organism>
<keyword evidence="1" id="KW-0732">Signal</keyword>
<evidence type="ECO:0000259" key="3">
    <source>
        <dbReference type="Pfam" id="PF06863"/>
    </source>
</evidence>
<evidence type="ECO:0008006" key="6">
    <source>
        <dbReference type="Google" id="ProtNLM"/>
    </source>
</evidence>
<feature type="domain" description="DUF1214" evidence="2">
    <location>
        <begin position="405"/>
        <end position="518"/>
    </location>
</feature>
<evidence type="ECO:0000256" key="1">
    <source>
        <dbReference type="SAM" id="SignalP"/>
    </source>
</evidence>
<dbReference type="PANTHER" id="PTHR36509">
    <property type="entry name" value="BLL3101 PROTEIN"/>
    <property type="match status" value="1"/>
</dbReference>
<feature type="domain" description="DUF1254" evidence="3">
    <location>
        <begin position="118"/>
        <end position="255"/>
    </location>
</feature>
<gene>
    <name evidence="4" type="ORF">WJX84_004215</name>
</gene>
<dbReference type="Pfam" id="PF06742">
    <property type="entry name" value="DUF1214"/>
    <property type="match status" value="1"/>
</dbReference>
<accession>A0AAW1T7M4</accession>
<evidence type="ECO:0000313" key="5">
    <source>
        <dbReference type="Proteomes" id="UP001485043"/>
    </source>
</evidence>
<protein>
    <recommendedName>
        <fullName evidence="6">DUF1214 domain-containing protein</fullName>
    </recommendedName>
</protein>
<dbReference type="Gene3D" id="2.60.40.1610">
    <property type="entry name" value="Domain of unknown function DUF1254"/>
    <property type="match status" value="1"/>
</dbReference>
<dbReference type="PANTHER" id="PTHR36509:SF2">
    <property type="entry name" value="BLL3101 PROTEIN"/>
    <property type="match status" value="1"/>
</dbReference>
<comment type="caution">
    <text evidence="4">The sequence shown here is derived from an EMBL/GenBank/DDBJ whole genome shotgun (WGS) entry which is preliminary data.</text>
</comment>
<name>A0AAW1T7M4_9CHLO</name>
<dbReference type="InterPro" id="IPR010679">
    <property type="entry name" value="DUF1254"/>
</dbReference>
<dbReference type="Pfam" id="PF06863">
    <property type="entry name" value="DUF1254"/>
    <property type="match status" value="1"/>
</dbReference>
<reference evidence="4 5" key="1">
    <citation type="journal article" date="2024" name="Nat. Commun.">
        <title>Phylogenomics reveals the evolutionary origins of lichenization in chlorophyte algae.</title>
        <authorList>
            <person name="Puginier C."/>
            <person name="Libourel C."/>
            <person name="Otte J."/>
            <person name="Skaloud P."/>
            <person name="Haon M."/>
            <person name="Grisel S."/>
            <person name="Petersen M."/>
            <person name="Berrin J.G."/>
            <person name="Delaux P.M."/>
            <person name="Dal Grande F."/>
            <person name="Keller J."/>
        </authorList>
    </citation>
    <scope>NUCLEOTIDE SEQUENCE [LARGE SCALE GENOMIC DNA]</scope>
    <source>
        <strain evidence="4 5">SAG 2523</strain>
    </source>
</reference>
<dbReference type="InterPro" id="IPR037049">
    <property type="entry name" value="DUF1214_C_sf"/>
</dbReference>
<dbReference type="SUPFAM" id="SSF160935">
    <property type="entry name" value="VPA0735-like"/>
    <property type="match status" value="1"/>
</dbReference>
<dbReference type="Gene3D" id="2.60.120.600">
    <property type="entry name" value="Domain of unknown function DUF1214, C-terminal domain"/>
    <property type="match status" value="1"/>
</dbReference>
<dbReference type="EMBL" id="JALJOV010000310">
    <property type="protein sequence ID" value="KAK9864823.1"/>
    <property type="molecule type" value="Genomic_DNA"/>
</dbReference>
<feature type="signal peptide" evidence="1">
    <location>
        <begin position="1"/>
        <end position="21"/>
    </location>
</feature>
<feature type="chain" id="PRO_5043676929" description="DUF1214 domain-containing protein" evidence="1">
    <location>
        <begin position="22"/>
        <end position="551"/>
    </location>
</feature>
<dbReference type="InterPro" id="IPR010621">
    <property type="entry name" value="DUF1214"/>
</dbReference>
<keyword evidence="5" id="KW-1185">Reference proteome</keyword>
<dbReference type="AlphaFoldDB" id="A0AAW1T7M4"/>
<sequence length="551" mass="58913">MTCRITVACTACIFASALVAAQAPSPAPATSVTPATTYVNTTGSLGSLCSSQAGLQTALQGVASNQDTAGLGIPIPASLNNPASLQQVAQIAFQYIYTYAIPLYSKSLAGNSANGTQINTFYSSNDHLANYNDTGGVTPNHDTLYNLAFLDLSLGPQIITVPQFDTSRRYWIVPFADAYYNIYGAIGSHFNSSSGQYLVVGRNGTRDTTAYPGFTSDRIFFSPTDINWVIGRVLVLNDTDTPAAYAFSQQYRVSPYNPLLNLTLNNANSKAQIISRSVNGSGYGVYKNTVGYLAGLSAQQPAAWFNASLVFYQTDPPGNGTSAAEVSILQGLIQNASDPSQASAFQLGNQVASKCIIKTNLEFVASTGWTFHNDSGSYNQANGIDYLGRAQDAQFIPTPLPPSEVIYYLLSTDSQGQPLDASKGQNYTITFNLPIPASIFWSLTIYNSSNLLLFQNPINRYNINDRSQGLVYTGTNNNTLQVFISASAPANGTSQYANWLPAPTDAGFQFIFRTYGPTDSAIQGQYAPPAVVKTTLAATVISSSIAGRKFV</sequence>